<keyword evidence="1" id="KW-1133">Transmembrane helix</keyword>
<name>A0AAD3SUB3_NEPGR</name>
<dbReference type="PANTHER" id="PTHR33237:SF4">
    <property type="entry name" value="F14O23.12"/>
    <property type="match status" value="1"/>
</dbReference>
<dbReference type="Proteomes" id="UP001279734">
    <property type="component" value="Unassembled WGS sequence"/>
</dbReference>
<dbReference type="EMBL" id="BSYO01000017">
    <property type="protein sequence ID" value="GMH17051.1"/>
    <property type="molecule type" value="Genomic_DNA"/>
</dbReference>
<keyword evidence="1" id="KW-0812">Transmembrane</keyword>
<organism evidence="2 3">
    <name type="scientific">Nepenthes gracilis</name>
    <name type="common">Slender pitcher plant</name>
    <dbReference type="NCBI Taxonomy" id="150966"/>
    <lineage>
        <taxon>Eukaryota</taxon>
        <taxon>Viridiplantae</taxon>
        <taxon>Streptophyta</taxon>
        <taxon>Embryophyta</taxon>
        <taxon>Tracheophyta</taxon>
        <taxon>Spermatophyta</taxon>
        <taxon>Magnoliopsida</taxon>
        <taxon>eudicotyledons</taxon>
        <taxon>Gunneridae</taxon>
        <taxon>Pentapetalae</taxon>
        <taxon>Caryophyllales</taxon>
        <taxon>Nepenthaceae</taxon>
        <taxon>Nepenthes</taxon>
    </lineage>
</organism>
<evidence type="ECO:0000313" key="2">
    <source>
        <dbReference type="EMBL" id="GMH17051.1"/>
    </source>
</evidence>
<keyword evidence="1" id="KW-0472">Membrane</keyword>
<accession>A0AAD3SUB3</accession>
<evidence type="ECO:0000313" key="3">
    <source>
        <dbReference type="Proteomes" id="UP001279734"/>
    </source>
</evidence>
<dbReference type="PANTHER" id="PTHR33237">
    <property type="entry name" value="F2P16.13 PROTEIN-RELATED"/>
    <property type="match status" value="1"/>
</dbReference>
<evidence type="ECO:0000256" key="1">
    <source>
        <dbReference type="SAM" id="Phobius"/>
    </source>
</evidence>
<reference evidence="2" key="1">
    <citation type="submission" date="2023-05" db="EMBL/GenBank/DDBJ databases">
        <title>Nepenthes gracilis genome sequencing.</title>
        <authorList>
            <person name="Fukushima K."/>
        </authorList>
    </citation>
    <scope>NUCLEOTIDE SEQUENCE</scope>
    <source>
        <strain evidence="2">SING2019-196</strain>
    </source>
</reference>
<dbReference type="AlphaFoldDB" id="A0AAD3SUB3"/>
<proteinExistence type="predicted"/>
<feature type="transmembrane region" description="Helical" evidence="1">
    <location>
        <begin position="16"/>
        <end position="34"/>
    </location>
</feature>
<gene>
    <name evidence="2" type="ORF">Nepgr_018892</name>
</gene>
<comment type="caution">
    <text evidence="2">The sequence shown here is derived from an EMBL/GenBank/DDBJ whole genome shotgun (WGS) entry which is preliminary data.</text>
</comment>
<keyword evidence="3" id="KW-1185">Reference proteome</keyword>
<sequence>MAHHLWAHTWTSMPRAGLGALGLVFCAFALLLCASHSRKLGRWRARFRFGRNKSNPDSIIHMGGEGQQVSLWQKSIMMGKKCQLPDFSGLIIHDSAGNIIPSPKPPQLALPWKEQCKQQTP</sequence>
<protein>
    <submittedName>
        <fullName evidence="2">Uncharacterized protein</fullName>
    </submittedName>
</protein>